<accession>A0A1J4KDF8</accession>
<feature type="transmembrane region" description="Helical" evidence="1">
    <location>
        <begin position="34"/>
        <end position="55"/>
    </location>
</feature>
<feature type="transmembrane region" description="Helical" evidence="1">
    <location>
        <begin position="61"/>
        <end position="83"/>
    </location>
</feature>
<evidence type="ECO:0000313" key="2">
    <source>
        <dbReference type="EMBL" id="OHT07662.1"/>
    </source>
</evidence>
<feature type="transmembrane region" description="Helical" evidence="1">
    <location>
        <begin position="395"/>
        <end position="412"/>
    </location>
</feature>
<sequence length="605" mass="69578">MILCLLFVISSTLFGSSVIIFIRNSPWLITMQTFAGWSLGSMLISVIGFVSTYFTPLTFTHTIFLLVSQFVLSIILIMIKMYISKQPISKIITIKIEYSSSFFLVLAIVGFLIIKYENQSYYNFPDILPSYGRQIFELEHSFVSSILSGVNYKRKNFILFSDPYLMNQTYVSSALPHIYTSYLISLGVSYPDASAIISFMNTLSTVSAVFLYGHLYAPNYQYLIVLIYLFNGGSSLFNLKNGNLFEYDGVHNTERGETPHFQIFAIHLGLSKTSSFSIPLAIYALSFLQATQTNKVNFRSQYILSGLFASLIPSFSTSIAFFICGLNYYFSFTTLLPFVLTILPKFYKSYIRVYPLWREYQMQGIFFSQIITFIDSIGIQYIFLFFVPFLYKDYIYFHRILTCLASFAYLCFFREGNDSFANDIAISAIFLPVLAGNFIKIMVLCRKWLKSNQQLMGITNFVFYSLIGLTIFSGIVSINSIVDKKTYGLDKYSLQCGLWVSKHLRFDEMIMSSCKGMNPAVLSAGRQTFMGSINDLWIRGEIPQKQAELFEEITSDRLVVDFMRNNSIKYLLEYKADPFLINNNTYAQKFRNVEENLKWKLLVLY</sequence>
<feature type="transmembrane region" description="Helical" evidence="1">
    <location>
        <begin position="367"/>
        <end position="389"/>
    </location>
</feature>
<feature type="transmembrane region" description="Helical" evidence="1">
    <location>
        <begin position="6"/>
        <end position="22"/>
    </location>
</feature>
<evidence type="ECO:0008006" key="4">
    <source>
        <dbReference type="Google" id="ProtNLM"/>
    </source>
</evidence>
<feature type="transmembrane region" description="Helical" evidence="1">
    <location>
        <begin position="461"/>
        <end position="482"/>
    </location>
</feature>
<reference evidence="2" key="1">
    <citation type="submission" date="2016-10" db="EMBL/GenBank/DDBJ databases">
        <authorList>
            <person name="Benchimol M."/>
            <person name="Almeida L.G."/>
            <person name="Vasconcelos A.T."/>
            <person name="Perreira-Neves A."/>
            <person name="Rosa I.A."/>
            <person name="Tasca T."/>
            <person name="Bogo M.R."/>
            <person name="de Souza W."/>
        </authorList>
    </citation>
    <scope>NUCLEOTIDE SEQUENCE [LARGE SCALE GENOMIC DNA]</scope>
    <source>
        <strain evidence="2">K</strain>
    </source>
</reference>
<feature type="transmembrane region" description="Helical" evidence="1">
    <location>
        <begin position="302"/>
        <end position="323"/>
    </location>
</feature>
<feature type="transmembrane region" description="Helical" evidence="1">
    <location>
        <begin position="329"/>
        <end position="347"/>
    </location>
</feature>
<dbReference type="GeneID" id="94838246"/>
<dbReference type="Proteomes" id="UP000179807">
    <property type="component" value="Unassembled WGS sequence"/>
</dbReference>
<keyword evidence="1" id="KW-0472">Membrane</keyword>
<dbReference type="EMBL" id="MLAK01000690">
    <property type="protein sequence ID" value="OHT07662.1"/>
    <property type="molecule type" value="Genomic_DNA"/>
</dbReference>
<evidence type="ECO:0000256" key="1">
    <source>
        <dbReference type="SAM" id="Phobius"/>
    </source>
</evidence>
<dbReference type="RefSeq" id="XP_068360798.1">
    <property type="nucleotide sequence ID" value="XM_068503542.1"/>
</dbReference>
<feature type="transmembrane region" description="Helical" evidence="1">
    <location>
        <begin position="424"/>
        <end position="449"/>
    </location>
</feature>
<keyword evidence="3" id="KW-1185">Reference proteome</keyword>
<keyword evidence="1" id="KW-1133">Transmembrane helix</keyword>
<comment type="caution">
    <text evidence="2">The sequence shown here is derived from an EMBL/GenBank/DDBJ whole genome shotgun (WGS) entry which is preliminary data.</text>
</comment>
<dbReference type="OrthoDB" id="10576459at2759"/>
<organism evidence="2 3">
    <name type="scientific">Tritrichomonas foetus</name>
    <dbReference type="NCBI Taxonomy" id="1144522"/>
    <lineage>
        <taxon>Eukaryota</taxon>
        <taxon>Metamonada</taxon>
        <taxon>Parabasalia</taxon>
        <taxon>Tritrichomonadida</taxon>
        <taxon>Tritrichomonadidae</taxon>
        <taxon>Tritrichomonas</taxon>
    </lineage>
</organism>
<protein>
    <recommendedName>
        <fullName evidence="4">Transmembrane protein</fullName>
    </recommendedName>
</protein>
<feature type="transmembrane region" description="Helical" evidence="1">
    <location>
        <begin position="220"/>
        <end position="239"/>
    </location>
</feature>
<feature type="transmembrane region" description="Helical" evidence="1">
    <location>
        <begin position="95"/>
        <end position="114"/>
    </location>
</feature>
<name>A0A1J4KDF8_9EUKA</name>
<dbReference type="VEuPathDB" id="TrichDB:TRFO_24071"/>
<evidence type="ECO:0000313" key="3">
    <source>
        <dbReference type="Proteomes" id="UP000179807"/>
    </source>
</evidence>
<feature type="transmembrane region" description="Helical" evidence="1">
    <location>
        <begin position="193"/>
        <end position="213"/>
    </location>
</feature>
<proteinExistence type="predicted"/>
<gene>
    <name evidence="2" type="ORF">TRFO_24071</name>
</gene>
<keyword evidence="1" id="KW-0812">Transmembrane</keyword>
<dbReference type="AlphaFoldDB" id="A0A1J4KDF8"/>
<feature type="transmembrane region" description="Helical" evidence="1">
    <location>
        <begin position="259"/>
        <end position="290"/>
    </location>
</feature>